<evidence type="ECO:0000256" key="16">
    <source>
        <dbReference type="SAM" id="SignalP"/>
    </source>
</evidence>
<feature type="transmembrane region" description="Helical" evidence="15">
    <location>
        <begin position="719"/>
        <end position="739"/>
    </location>
</feature>
<evidence type="ECO:0000256" key="1">
    <source>
        <dbReference type="ARBA" id="ARBA00004127"/>
    </source>
</evidence>
<evidence type="ECO:0000256" key="9">
    <source>
        <dbReference type="ARBA" id="ARBA00023136"/>
    </source>
</evidence>
<organism evidence="18 19">
    <name type="scientific">Nezara viridula</name>
    <name type="common">Southern green stink bug</name>
    <name type="synonym">Cimex viridulus</name>
    <dbReference type="NCBI Taxonomy" id="85310"/>
    <lineage>
        <taxon>Eukaryota</taxon>
        <taxon>Metazoa</taxon>
        <taxon>Ecdysozoa</taxon>
        <taxon>Arthropoda</taxon>
        <taxon>Hexapoda</taxon>
        <taxon>Insecta</taxon>
        <taxon>Pterygota</taxon>
        <taxon>Neoptera</taxon>
        <taxon>Paraneoptera</taxon>
        <taxon>Hemiptera</taxon>
        <taxon>Heteroptera</taxon>
        <taxon>Panheteroptera</taxon>
        <taxon>Pentatomomorpha</taxon>
        <taxon>Pentatomoidea</taxon>
        <taxon>Pentatomidae</taxon>
        <taxon>Pentatominae</taxon>
        <taxon>Nezara</taxon>
    </lineage>
</organism>
<evidence type="ECO:0000256" key="7">
    <source>
        <dbReference type="ARBA" id="ARBA00022989"/>
    </source>
</evidence>
<feature type="transmembrane region" description="Helical" evidence="15">
    <location>
        <begin position="1111"/>
        <end position="1133"/>
    </location>
</feature>
<evidence type="ECO:0000256" key="10">
    <source>
        <dbReference type="ARBA" id="ARBA00023157"/>
    </source>
</evidence>
<name>A0A9P0H013_NEZVI</name>
<evidence type="ECO:0000256" key="14">
    <source>
        <dbReference type="ARBA" id="ARBA00034049"/>
    </source>
</evidence>
<feature type="transmembrane region" description="Helical" evidence="15">
    <location>
        <begin position="1183"/>
        <end position="1204"/>
    </location>
</feature>
<feature type="transmembrane region" description="Helical" evidence="15">
    <location>
        <begin position="678"/>
        <end position="698"/>
    </location>
</feature>
<protein>
    <recommendedName>
        <fullName evidence="17">SSD domain-containing protein</fullName>
    </recommendedName>
</protein>
<dbReference type="PROSITE" id="PS50156">
    <property type="entry name" value="SSD"/>
    <property type="match status" value="1"/>
</dbReference>
<keyword evidence="8" id="KW-0443">Lipid metabolism</keyword>
<sequence>MMVSLRFLFLVTLALEWRYARSDCVMYGYCHSTGDLHQQCVYEGPPKLLTNSTGLELLKKYCPSYYNETGDTTTCCNADQLINGIQHQVQAMSAVFKRCPSCLQNLITMACSSTCNPKQSEYIQLREVQLNEETYERYATSIDLYLSSNFMDGAFKSCSNVIIPALGKKALDATCGSYTATDCTSERWFRFLGDTSQNPAAPFTINFKRMEKPFLNFIPFDAKTYRCNESFNDETDACSCVDCLDSCPVDHNYSTVDYSFYIGKVDGLGLISLLIFLVILVAFLIVRFRSTIRKRRYSNGIVNIQQNIVNNTERIETSFMNKLSDKSEATLTKWFYYCGKAAAKRPTLVLALSSWAIAVCTYGILHLEVTSDPIKIWAAPDSRSRIEKDYFEERFGPFFRTEQIFLKPINLPKIGHNTSGGFIEFGPAFNKDFLLSAFQLQKKIYDIPDLQELCFAPLSNENRAEKISQCAVMSIWGYFNNDIDLFNKTSTDKNGFTTNYLDKIHKCLRSSTSTDCMAPYGGNVDPAIAVGKFLHIGNEAYEQAQAIVITFLLNNYISGDKLKSAIEWEKKFVSVVKNWIKTDMPDYMDIAFNSEMSIEHEISAESTAEATTIVMSYLLMFVYVSLTLGSYRSIKTLLVDSKIFLGMGGILLVLSSISSAVGIFGYLHVNTSLLTMEVIPFLILAVGVDNMFLLVTTVMKNEVRYKDIVECIAQSVSEVGPSILLTTLSEAACFGIGTIVDMPAVRTFSVYAFTAILINFLLQMTAFIAFLAIHLRRIKNNRLDLFFCVKIKDESNDRNNSSLIQDVLRKFIAPLLLHPIVNSVLFLIFIGVFFVNMAFIPHIEPGLEQKLSMSKDSEVYKYFVFMEEILSIGPPVFFVLKPGLNLSEEKDQNLICGSLNCNKDSLNTQIFAASTESKITRIRTPASSWLDDYFDWATTDGCCMVYKNGTFCPHNSDTKDCVACNMTTNRDNMRPGAGSFRSFLPYFLKDRPDAACAKGGRAYSAAVNYEVDMEGVPTIQDTYFMSYHTSLKTSKDYYSALRLAREVAENITSMLNEGRKDHKIEVFPYSVWYPFYEQYLTIWWTMFISLSCSLLAVFIVTYILTSFDFKSSLIVLLTVFMILIDLAGLMYWWSINLNAITLVNLVVAIGISVEFCSHIVHSFSKSNKKGKKLRAQDALVNTGSAVFAGITLTKIIGISVLAFSKTQIFRVFYFRMYLGMVIFGALHGLIFLPILLSYIGPDNSEKILLRNRRNRVEF</sequence>
<dbReference type="GO" id="GO:0030299">
    <property type="term" value="P:intestinal cholesterol absorption"/>
    <property type="evidence" value="ECO:0007669"/>
    <property type="project" value="TreeGrafter"/>
</dbReference>
<evidence type="ECO:0000256" key="12">
    <source>
        <dbReference type="ARBA" id="ARBA00023180"/>
    </source>
</evidence>
<evidence type="ECO:0000256" key="6">
    <source>
        <dbReference type="ARBA" id="ARBA00022729"/>
    </source>
</evidence>
<evidence type="ECO:0000256" key="5">
    <source>
        <dbReference type="ARBA" id="ARBA00022692"/>
    </source>
</evidence>
<dbReference type="Pfam" id="PF22314">
    <property type="entry name" value="NPC1_MLD"/>
    <property type="match status" value="1"/>
</dbReference>
<feature type="domain" description="SSD" evidence="17">
    <location>
        <begin position="609"/>
        <end position="773"/>
    </location>
</feature>
<dbReference type="AlphaFoldDB" id="A0A9P0H013"/>
<dbReference type="InterPro" id="IPR053956">
    <property type="entry name" value="NPC1_MLD"/>
</dbReference>
<dbReference type="SUPFAM" id="SSF82866">
    <property type="entry name" value="Multidrug efflux transporter AcrB transmembrane domain"/>
    <property type="match status" value="2"/>
</dbReference>
<dbReference type="Gene3D" id="1.20.1640.10">
    <property type="entry name" value="Multidrug efflux transporter AcrB transmembrane domain"/>
    <property type="match status" value="2"/>
</dbReference>
<evidence type="ECO:0000256" key="4">
    <source>
        <dbReference type="ARBA" id="ARBA00022548"/>
    </source>
</evidence>
<feature type="transmembrane region" description="Helical" evidence="15">
    <location>
        <begin position="1082"/>
        <end position="1105"/>
    </location>
</feature>
<reference evidence="18" key="1">
    <citation type="submission" date="2022-01" db="EMBL/GenBank/DDBJ databases">
        <authorList>
            <person name="King R."/>
        </authorList>
    </citation>
    <scope>NUCLEOTIDE SEQUENCE</scope>
</reference>
<feature type="signal peptide" evidence="16">
    <location>
        <begin position="1"/>
        <end position="22"/>
    </location>
</feature>
<dbReference type="GO" id="GO:0012505">
    <property type="term" value="C:endomembrane system"/>
    <property type="evidence" value="ECO:0007669"/>
    <property type="project" value="UniProtKB-SubCell"/>
</dbReference>
<keyword evidence="9 15" id="KW-0472">Membrane</keyword>
<dbReference type="InterPro" id="IPR053958">
    <property type="entry name" value="HMGCR/SNAP/NPC1-like_SSD"/>
</dbReference>
<dbReference type="InterPro" id="IPR004765">
    <property type="entry name" value="NPC1-like"/>
</dbReference>
<feature type="transmembrane region" description="Helical" evidence="15">
    <location>
        <begin position="1216"/>
        <end position="1239"/>
    </location>
</feature>
<keyword evidence="5 15" id="KW-0812">Transmembrane</keyword>
<comment type="subcellular location">
    <subcellularLocation>
        <location evidence="1">Endomembrane system</location>
        <topology evidence="1">Multi-pass membrane protein</topology>
    </subcellularLocation>
</comment>
<feature type="transmembrane region" description="Helical" evidence="15">
    <location>
        <begin position="751"/>
        <end position="773"/>
    </location>
</feature>
<dbReference type="GO" id="GO:0005319">
    <property type="term" value="F:lipid transporter activity"/>
    <property type="evidence" value="ECO:0007669"/>
    <property type="project" value="InterPro"/>
</dbReference>
<evidence type="ECO:0000313" key="19">
    <source>
        <dbReference type="Proteomes" id="UP001152798"/>
    </source>
</evidence>
<feature type="transmembrane region" description="Helical" evidence="15">
    <location>
        <begin position="643"/>
        <end position="666"/>
    </location>
</feature>
<keyword evidence="13" id="KW-0753">Steroid metabolism</keyword>
<dbReference type="Proteomes" id="UP001152798">
    <property type="component" value="Chromosome 1"/>
</dbReference>
<keyword evidence="3" id="KW-0813">Transport</keyword>
<feature type="transmembrane region" description="Helical" evidence="15">
    <location>
        <begin position="1140"/>
        <end position="1163"/>
    </location>
</feature>
<dbReference type="FunFam" id="1.20.1640.10:FF:000008">
    <property type="entry name" value="NPC intracellular cholesterol transporter 1"/>
    <property type="match status" value="1"/>
</dbReference>
<evidence type="ECO:0000256" key="15">
    <source>
        <dbReference type="SAM" id="Phobius"/>
    </source>
</evidence>
<feature type="transmembrane region" description="Helical" evidence="15">
    <location>
        <begin position="347"/>
        <end position="365"/>
    </location>
</feature>
<accession>A0A9P0H013</accession>
<evidence type="ECO:0000259" key="17">
    <source>
        <dbReference type="PROSITE" id="PS50156"/>
    </source>
</evidence>
<dbReference type="GO" id="GO:0005886">
    <property type="term" value="C:plasma membrane"/>
    <property type="evidence" value="ECO:0007669"/>
    <property type="project" value="TreeGrafter"/>
</dbReference>
<evidence type="ECO:0000256" key="11">
    <source>
        <dbReference type="ARBA" id="ARBA00023166"/>
    </source>
</evidence>
<dbReference type="GO" id="GO:0008203">
    <property type="term" value="P:cholesterol metabolic process"/>
    <property type="evidence" value="ECO:0007669"/>
    <property type="project" value="UniProtKB-KW"/>
</dbReference>
<dbReference type="NCBIfam" id="TIGR00917">
    <property type="entry name" value="2A060601"/>
    <property type="match status" value="1"/>
</dbReference>
<proteinExistence type="inferred from homology"/>
<dbReference type="GO" id="GO:0030301">
    <property type="term" value="P:cholesterol transport"/>
    <property type="evidence" value="ECO:0007669"/>
    <property type="project" value="UniProtKB-ARBA"/>
</dbReference>
<dbReference type="PANTHER" id="PTHR45727">
    <property type="entry name" value="NPC INTRACELLULAR CHOLESTEROL TRANSPORTER 1"/>
    <property type="match status" value="1"/>
</dbReference>
<dbReference type="GO" id="GO:0042632">
    <property type="term" value="P:cholesterol homeostasis"/>
    <property type="evidence" value="ECO:0007669"/>
    <property type="project" value="TreeGrafter"/>
</dbReference>
<dbReference type="InterPro" id="IPR000731">
    <property type="entry name" value="SSD"/>
</dbReference>
<evidence type="ECO:0000256" key="8">
    <source>
        <dbReference type="ARBA" id="ARBA00023098"/>
    </source>
</evidence>
<gene>
    <name evidence="18" type="ORF">NEZAVI_LOCUS1111</name>
</gene>
<keyword evidence="10" id="KW-1015">Disulfide bond</keyword>
<evidence type="ECO:0000256" key="13">
    <source>
        <dbReference type="ARBA" id="ARBA00023221"/>
    </source>
</evidence>
<feature type="transmembrane region" description="Helical" evidence="15">
    <location>
        <begin position="815"/>
        <end position="839"/>
    </location>
</feature>
<dbReference type="EMBL" id="OV725077">
    <property type="protein sequence ID" value="CAH1389791.1"/>
    <property type="molecule type" value="Genomic_DNA"/>
</dbReference>
<dbReference type="Pfam" id="PF12349">
    <property type="entry name" value="Sterol-sensing"/>
    <property type="match status" value="1"/>
</dbReference>
<dbReference type="OrthoDB" id="6510177at2759"/>
<evidence type="ECO:0000313" key="18">
    <source>
        <dbReference type="EMBL" id="CAH1389791.1"/>
    </source>
</evidence>
<keyword evidence="11" id="KW-1207">Sterol metabolism</keyword>
<evidence type="ECO:0000256" key="2">
    <source>
        <dbReference type="ARBA" id="ARBA00005585"/>
    </source>
</evidence>
<dbReference type="InterPro" id="IPR032190">
    <property type="entry name" value="NPC1_N"/>
</dbReference>
<keyword evidence="7 15" id="KW-1133">Transmembrane helix</keyword>
<comment type="catalytic activity">
    <reaction evidence="14">
        <text>cholesterol(in) = cholesterol(out)</text>
        <dbReference type="Rhea" id="RHEA:39747"/>
        <dbReference type="ChEBI" id="CHEBI:16113"/>
    </reaction>
</comment>
<keyword evidence="19" id="KW-1185">Reference proteome</keyword>
<feature type="transmembrane region" description="Helical" evidence="15">
    <location>
        <begin position="613"/>
        <end position="631"/>
    </location>
</feature>
<feature type="chain" id="PRO_5040338254" description="SSD domain-containing protein" evidence="16">
    <location>
        <begin position="23"/>
        <end position="1258"/>
    </location>
</feature>
<dbReference type="Pfam" id="PF16414">
    <property type="entry name" value="NPC1_N"/>
    <property type="match status" value="1"/>
</dbReference>
<evidence type="ECO:0000256" key="3">
    <source>
        <dbReference type="ARBA" id="ARBA00022448"/>
    </source>
</evidence>
<dbReference type="FunFam" id="1.20.1640.10:FF:000010">
    <property type="entry name" value="NPC intracellular cholesterol transporter 1"/>
    <property type="match status" value="1"/>
</dbReference>
<keyword evidence="12" id="KW-0325">Glycoprotein</keyword>
<dbReference type="PANTHER" id="PTHR45727:SF6">
    <property type="entry name" value="NPC INTRACELLULAR CHOLESTEROL TRANSPORTER 1 HOMOLOG 1B"/>
    <property type="match status" value="1"/>
</dbReference>
<dbReference type="GO" id="GO:0015485">
    <property type="term" value="F:cholesterol binding"/>
    <property type="evidence" value="ECO:0007669"/>
    <property type="project" value="TreeGrafter"/>
</dbReference>
<comment type="similarity">
    <text evidence="2">Belongs to the patched family.</text>
</comment>
<feature type="transmembrane region" description="Helical" evidence="15">
    <location>
        <begin position="267"/>
        <end position="286"/>
    </location>
</feature>
<keyword evidence="6 16" id="KW-0732">Signal</keyword>
<keyword evidence="4" id="KW-0153">Cholesterol metabolism</keyword>